<keyword evidence="4" id="KW-0547">Nucleotide-binding</keyword>
<accession>X0WDM8</accession>
<dbReference type="InterPro" id="IPR008201">
    <property type="entry name" value="HepT-like"/>
</dbReference>
<comment type="caution">
    <text evidence="6">The sequence shown here is derived from an EMBL/GenBank/DDBJ whole genome shotgun (WGS) entry which is preliminary data.</text>
</comment>
<dbReference type="EMBL" id="BARS01035804">
    <property type="protein sequence ID" value="GAG22663.1"/>
    <property type="molecule type" value="Genomic_DNA"/>
</dbReference>
<evidence type="ECO:0000256" key="1">
    <source>
        <dbReference type="ARBA" id="ARBA00022553"/>
    </source>
</evidence>
<feature type="non-terminal residue" evidence="6">
    <location>
        <position position="1"/>
    </location>
</feature>
<proteinExistence type="predicted"/>
<keyword evidence="5" id="KW-0378">Hydrolase</keyword>
<keyword evidence="2" id="KW-1277">Toxin-antitoxin system</keyword>
<protein>
    <recommendedName>
        <fullName evidence="7">DUF86 domain-containing protein</fullName>
    </recommendedName>
</protein>
<keyword evidence="1" id="KW-0597">Phosphoprotein</keyword>
<evidence type="ECO:0008006" key="7">
    <source>
        <dbReference type="Google" id="ProtNLM"/>
    </source>
</evidence>
<keyword evidence="3" id="KW-0540">Nuclease</keyword>
<evidence type="ECO:0000256" key="3">
    <source>
        <dbReference type="ARBA" id="ARBA00022722"/>
    </source>
</evidence>
<dbReference type="InterPro" id="IPR051813">
    <property type="entry name" value="HepT_RNase_toxin"/>
</dbReference>
<dbReference type="PANTHER" id="PTHR34139:SF1">
    <property type="entry name" value="RNASE MJ1380-RELATED"/>
    <property type="match status" value="1"/>
</dbReference>
<evidence type="ECO:0000256" key="5">
    <source>
        <dbReference type="ARBA" id="ARBA00022801"/>
    </source>
</evidence>
<dbReference type="GO" id="GO:0000166">
    <property type="term" value="F:nucleotide binding"/>
    <property type="evidence" value="ECO:0007669"/>
    <property type="project" value="UniProtKB-KW"/>
</dbReference>
<dbReference type="GO" id="GO:0110001">
    <property type="term" value="C:toxin-antitoxin complex"/>
    <property type="evidence" value="ECO:0007669"/>
    <property type="project" value="InterPro"/>
</dbReference>
<dbReference type="GO" id="GO:0004540">
    <property type="term" value="F:RNA nuclease activity"/>
    <property type="evidence" value="ECO:0007669"/>
    <property type="project" value="InterPro"/>
</dbReference>
<evidence type="ECO:0000313" key="6">
    <source>
        <dbReference type="EMBL" id="GAG22663.1"/>
    </source>
</evidence>
<dbReference type="AlphaFoldDB" id="X0WDM8"/>
<dbReference type="PANTHER" id="PTHR34139">
    <property type="entry name" value="UPF0331 PROTEIN MJ0127"/>
    <property type="match status" value="1"/>
</dbReference>
<gene>
    <name evidence="6" type="ORF">S01H1_55111</name>
</gene>
<evidence type="ECO:0000256" key="4">
    <source>
        <dbReference type="ARBA" id="ARBA00022741"/>
    </source>
</evidence>
<dbReference type="GO" id="GO:0016787">
    <property type="term" value="F:hydrolase activity"/>
    <property type="evidence" value="ECO:0007669"/>
    <property type="project" value="UniProtKB-KW"/>
</dbReference>
<organism evidence="6">
    <name type="scientific">marine sediment metagenome</name>
    <dbReference type="NCBI Taxonomy" id="412755"/>
    <lineage>
        <taxon>unclassified sequences</taxon>
        <taxon>metagenomes</taxon>
        <taxon>ecological metagenomes</taxon>
    </lineage>
</organism>
<reference evidence="6" key="1">
    <citation type="journal article" date="2014" name="Front. Microbiol.">
        <title>High frequency of phylogenetically diverse reductive dehalogenase-homologous genes in deep subseafloor sedimentary metagenomes.</title>
        <authorList>
            <person name="Kawai M."/>
            <person name="Futagami T."/>
            <person name="Toyoda A."/>
            <person name="Takaki Y."/>
            <person name="Nishi S."/>
            <person name="Hori S."/>
            <person name="Arai W."/>
            <person name="Tsubouchi T."/>
            <person name="Morono Y."/>
            <person name="Uchiyama I."/>
            <person name="Ito T."/>
            <person name="Fujiyama A."/>
            <person name="Inagaki F."/>
            <person name="Takami H."/>
        </authorList>
    </citation>
    <scope>NUCLEOTIDE SEQUENCE</scope>
    <source>
        <strain evidence="6">Expedition CK06-06</strain>
    </source>
</reference>
<sequence length="106" mass="12230">YVRVRHILDAAREAVNFSEGRSRADLDTDRKLNLSLVRLLEIIGEAARGLSQEFRQEHPDLPWKSMVGIRDRLIHGYFDINLDVVWQTVTEDLPPLIAQLEKIVPN</sequence>
<name>X0WDM8_9ZZZZ</name>
<dbReference type="Pfam" id="PF01934">
    <property type="entry name" value="HepT-like"/>
    <property type="match status" value="1"/>
</dbReference>
<evidence type="ECO:0000256" key="2">
    <source>
        <dbReference type="ARBA" id="ARBA00022649"/>
    </source>
</evidence>